<dbReference type="STRING" id="1208321.D104_15910"/>
<dbReference type="Proteomes" id="UP000018857">
    <property type="component" value="Unassembled WGS sequence"/>
</dbReference>
<dbReference type="SMART" id="SM00974">
    <property type="entry name" value="T5orf172"/>
    <property type="match status" value="1"/>
</dbReference>
<evidence type="ECO:0000259" key="1">
    <source>
        <dbReference type="SMART" id="SM00974"/>
    </source>
</evidence>
<gene>
    <name evidence="2" type="ORF">D104_15910</name>
</gene>
<feature type="domain" description="Bacteriophage T5 Orf172 DNA-binding" evidence="1">
    <location>
        <begin position="287"/>
        <end position="381"/>
    </location>
</feature>
<dbReference type="OrthoDB" id="9814995at2"/>
<dbReference type="InterPro" id="IPR018306">
    <property type="entry name" value="Phage_T5_Orf172_DNA-bd"/>
</dbReference>
<reference evidence="2 3" key="1">
    <citation type="journal article" date="2014" name="Genome Announc.">
        <title>Draft Genome Sequence of Marinomonas sp. Strain D104, a Polycyclic Aromatic Hydrocarbon-Degrading Bacterium from the Deep-Sea Sediment of the Arctic Ocean.</title>
        <authorList>
            <person name="Dong C."/>
            <person name="Bai X."/>
            <person name="Lai Q."/>
            <person name="Xie Y."/>
            <person name="Chen X."/>
            <person name="Shao Z."/>
        </authorList>
    </citation>
    <scope>NUCLEOTIDE SEQUENCE [LARGE SCALE GENOMIC DNA]</scope>
    <source>
        <strain evidence="2 3">D104</strain>
    </source>
</reference>
<dbReference type="EMBL" id="AYOZ01000060">
    <property type="protein sequence ID" value="ETI58057.1"/>
    <property type="molecule type" value="Genomic_DNA"/>
</dbReference>
<evidence type="ECO:0000313" key="3">
    <source>
        <dbReference type="Proteomes" id="UP000018857"/>
    </source>
</evidence>
<organism evidence="2 3">
    <name type="scientific">Marinomonas profundimaris</name>
    <dbReference type="NCBI Taxonomy" id="1208321"/>
    <lineage>
        <taxon>Bacteria</taxon>
        <taxon>Pseudomonadati</taxon>
        <taxon>Pseudomonadota</taxon>
        <taxon>Gammaproteobacteria</taxon>
        <taxon>Oceanospirillales</taxon>
        <taxon>Oceanospirillaceae</taxon>
        <taxon>Marinomonas</taxon>
    </lineage>
</organism>
<protein>
    <recommendedName>
        <fullName evidence="1">Bacteriophage T5 Orf172 DNA-binding domain-containing protein</fullName>
    </recommendedName>
</protein>
<dbReference type="PATRIC" id="fig|1208321.3.peg.3162"/>
<accession>W1RNN9</accession>
<dbReference type="AlphaFoldDB" id="W1RNN9"/>
<dbReference type="RefSeq" id="WP_024025218.1">
    <property type="nucleotide sequence ID" value="NZ_AYOZ01000060.1"/>
</dbReference>
<keyword evidence="3" id="KW-1185">Reference proteome</keyword>
<dbReference type="eggNOG" id="COG0226">
    <property type="taxonomic scope" value="Bacteria"/>
</dbReference>
<name>W1RNN9_9GAMM</name>
<comment type="caution">
    <text evidence="2">The sequence shown here is derived from an EMBL/GenBank/DDBJ whole genome shotgun (WGS) entry which is preliminary data.</text>
</comment>
<sequence>MAKSKFTDEDDLLLAELGVEIEVKKAPKRTAKEERIIAGFEEIQRFFEENSRPPLHGEDRDIFERIYATRLDSIRANKEAVTLIQDMDHQGLLVADNQVTETQATYDTDDELLEALGVNTPQEGDVNFLKHVKTRAEVRAAEEIATRTFCEDFETFAPMFELIQKELKSGIRDSLLIPKNVQKLPEVKQGDWFILFGQKTYIANFSKEKKFGYDNNDYRLRVIYDNKTESDLLLRSLQKALERDEGSRRIIDHGAGPLFSNTQEDGDFESGIIYVLQSRSEFPYIKDNHQVIHKIGVTNDSVERRISSAKDDPTFLMAEVEIVAQYQLFNINRTKLEALLHRFFEDAKLSVTIIDRFGKPIVPREWFLVPLSVIDEVVEKLKDGCLSDYRYDTKSAKVVEI</sequence>
<proteinExistence type="predicted"/>
<dbReference type="Pfam" id="PF13455">
    <property type="entry name" value="MUG113"/>
    <property type="match status" value="1"/>
</dbReference>
<evidence type="ECO:0000313" key="2">
    <source>
        <dbReference type="EMBL" id="ETI58057.1"/>
    </source>
</evidence>